<protein>
    <submittedName>
        <fullName evidence="2">Uncharacterized protein</fullName>
    </submittedName>
</protein>
<sequence length="71" mass="7794">MPMRRPSIQSAGVESRGVVGQARHRGARAMSRQKKEPDSPGVSWAKLGIVEVRAMSRQKKESASPGLETRH</sequence>
<accession>A0A0G4NBC6</accession>
<dbReference type="AlphaFoldDB" id="A0A0G4NBC6"/>
<dbReference type="Proteomes" id="UP000045706">
    <property type="component" value="Unassembled WGS sequence"/>
</dbReference>
<organism evidence="2 3">
    <name type="scientific">Verticillium longisporum</name>
    <name type="common">Verticillium dahliae var. longisporum</name>
    <dbReference type="NCBI Taxonomy" id="100787"/>
    <lineage>
        <taxon>Eukaryota</taxon>
        <taxon>Fungi</taxon>
        <taxon>Dikarya</taxon>
        <taxon>Ascomycota</taxon>
        <taxon>Pezizomycotina</taxon>
        <taxon>Sordariomycetes</taxon>
        <taxon>Hypocreomycetidae</taxon>
        <taxon>Glomerellales</taxon>
        <taxon>Plectosphaerellaceae</taxon>
        <taxon>Verticillium</taxon>
    </lineage>
</organism>
<proteinExistence type="predicted"/>
<evidence type="ECO:0000313" key="3">
    <source>
        <dbReference type="Proteomes" id="UP000045706"/>
    </source>
</evidence>
<gene>
    <name evidence="2" type="ORF">BN1723_005761</name>
</gene>
<dbReference type="EMBL" id="CVQI01033495">
    <property type="protein sequence ID" value="CRK43654.1"/>
    <property type="molecule type" value="Genomic_DNA"/>
</dbReference>
<reference evidence="3" key="1">
    <citation type="submission" date="2015-05" db="EMBL/GenBank/DDBJ databases">
        <authorList>
            <person name="Fogelqvist Johan"/>
        </authorList>
    </citation>
    <scope>NUCLEOTIDE SEQUENCE [LARGE SCALE GENOMIC DNA]</scope>
</reference>
<feature type="region of interest" description="Disordered" evidence="1">
    <location>
        <begin position="1"/>
        <end position="42"/>
    </location>
</feature>
<name>A0A0G4NBC6_VERLO</name>
<evidence type="ECO:0000313" key="2">
    <source>
        <dbReference type="EMBL" id="CRK43654.1"/>
    </source>
</evidence>
<evidence type="ECO:0000256" key="1">
    <source>
        <dbReference type="SAM" id="MobiDB-lite"/>
    </source>
</evidence>